<dbReference type="WBParaSite" id="Hba_18582">
    <property type="protein sequence ID" value="Hba_18582"/>
    <property type="gene ID" value="Hba_18582"/>
</dbReference>
<feature type="chain" id="PRO_5009311258" evidence="1">
    <location>
        <begin position="22"/>
        <end position="78"/>
    </location>
</feature>
<keyword evidence="1" id="KW-0732">Signal</keyword>
<keyword evidence="2" id="KW-1185">Reference proteome</keyword>
<evidence type="ECO:0000256" key="1">
    <source>
        <dbReference type="SAM" id="SignalP"/>
    </source>
</evidence>
<protein>
    <submittedName>
        <fullName evidence="3">Secreted protein</fullName>
    </submittedName>
</protein>
<dbReference type="Proteomes" id="UP000095283">
    <property type="component" value="Unplaced"/>
</dbReference>
<organism evidence="2 3">
    <name type="scientific">Heterorhabditis bacteriophora</name>
    <name type="common">Entomopathogenic nematode worm</name>
    <dbReference type="NCBI Taxonomy" id="37862"/>
    <lineage>
        <taxon>Eukaryota</taxon>
        <taxon>Metazoa</taxon>
        <taxon>Ecdysozoa</taxon>
        <taxon>Nematoda</taxon>
        <taxon>Chromadorea</taxon>
        <taxon>Rhabditida</taxon>
        <taxon>Rhabditina</taxon>
        <taxon>Rhabditomorpha</taxon>
        <taxon>Strongyloidea</taxon>
        <taxon>Heterorhabditidae</taxon>
        <taxon>Heterorhabditis</taxon>
    </lineage>
</organism>
<reference evidence="3" key="1">
    <citation type="submission" date="2016-11" db="UniProtKB">
        <authorList>
            <consortium name="WormBaseParasite"/>
        </authorList>
    </citation>
    <scope>IDENTIFICATION</scope>
</reference>
<proteinExistence type="predicted"/>
<accession>A0A1I7XM29</accession>
<name>A0A1I7XM29_HETBA</name>
<dbReference type="AlphaFoldDB" id="A0A1I7XM29"/>
<sequence>MDFRLLSMVVSLIMVAGSASAQDSDPLFLPAHLLPPSYGLRWNNYAVPMYNSEKRSLNEKMKSLKGKYNGQIRDILFG</sequence>
<evidence type="ECO:0000313" key="3">
    <source>
        <dbReference type="WBParaSite" id="Hba_18582"/>
    </source>
</evidence>
<evidence type="ECO:0000313" key="2">
    <source>
        <dbReference type="Proteomes" id="UP000095283"/>
    </source>
</evidence>
<feature type="signal peptide" evidence="1">
    <location>
        <begin position="1"/>
        <end position="21"/>
    </location>
</feature>